<reference evidence="3" key="1">
    <citation type="submission" date="2025-08" db="UniProtKB">
        <authorList>
            <consortium name="RefSeq"/>
        </authorList>
    </citation>
    <scope>IDENTIFICATION</scope>
    <source>
        <strain evidence="3">Aabys</strain>
        <tissue evidence="3">Whole body</tissue>
    </source>
</reference>
<dbReference type="GeneID" id="131804172"/>
<evidence type="ECO:0000313" key="2">
    <source>
        <dbReference type="Proteomes" id="UP001652621"/>
    </source>
</evidence>
<dbReference type="SUPFAM" id="SSF53098">
    <property type="entry name" value="Ribonuclease H-like"/>
    <property type="match status" value="1"/>
</dbReference>
<evidence type="ECO:0000313" key="3">
    <source>
        <dbReference type="RefSeq" id="XP_058982637.1"/>
    </source>
</evidence>
<dbReference type="RefSeq" id="XP_058982637.1">
    <property type="nucleotide sequence ID" value="XM_059126654.1"/>
</dbReference>
<protein>
    <submittedName>
        <fullName evidence="3">Zinc finger BED domain-containing protein 4-like</fullName>
    </submittedName>
</protein>
<name>A0ABM3VA44_MUSDO</name>
<dbReference type="InterPro" id="IPR012337">
    <property type="entry name" value="RNaseH-like_sf"/>
</dbReference>
<proteinExistence type="predicted"/>
<dbReference type="Proteomes" id="UP001652621">
    <property type="component" value="Unplaced"/>
</dbReference>
<keyword evidence="2" id="KW-1185">Reference proteome</keyword>
<dbReference type="InterPro" id="IPR008906">
    <property type="entry name" value="HATC_C_dom"/>
</dbReference>
<dbReference type="PANTHER" id="PTHR46169:SF15">
    <property type="entry name" value="INNER CENTROMERE PROTEIN A-LIKE ISOFORM X1-RELATED"/>
    <property type="match status" value="1"/>
</dbReference>
<dbReference type="Pfam" id="PF05699">
    <property type="entry name" value="Dimer_Tnp_hAT"/>
    <property type="match status" value="1"/>
</dbReference>
<feature type="domain" description="HAT C-terminal dimerisation" evidence="1">
    <location>
        <begin position="148"/>
        <end position="189"/>
    </location>
</feature>
<gene>
    <name evidence="3" type="primary">LOC131804172</name>
</gene>
<accession>A0ABM3VA44</accession>
<organism evidence="2 3">
    <name type="scientific">Musca domestica</name>
    <name type="common">House fly</name>
    <dbReference type="NCBI Taxonomy" id="7370"/>
    <lineage>
        <taxon>Eukaryota</taxon>
        <taxon>Metazoa</taxon>
        <taxon>Ecdysozoa</taxon>
        <taxon>Arthropoda</taxon>
        <taxon>Hexapoda</taxon>
        <taxon>Insecta</taxon>
        <taxon>Pterygota</taxon>
        <taxon>Neoptera</taxon>
        <taxon>Endopterygota</taxon>
        <taxon>Diptera</taxon>
        <taxon>Brachycera</taxon>
        <taxon>Muscomorpha</taxon>
        <taxon>Muscoidea</taxon>
        <taxon>Muscidae</taxon>
        <taxon>Musca</taxon>
    </lineage>
</organism>
<dbReference type="InterPro" id="IPR052717">
    <property type="entry name" value="Vacuolar_transposase_reg"/>
</dbReference>
<sequence length="191" mass="21930">MFERINCLKSSVITTLSLTRPDLALTFDEWAIIEEILPILKPFYQMTVEISAEKSVTLSKVLVLFNILDRTIGSTTSKNGNIITMLSCLQNELWTRFGDYENNYLYAESAILDPRFRKKAFSNNVLYEKCTRNLREKIAKNESLGMVARKKKIYPRVYILAMRHLCISATSVPCERTFSAAGQIISDRRTL</sequence>
<evidence type="ECO:0000259" key="1">
    <source>
        <dbReference type="Pfam" id="PF05699"/>
    </source>
</evidence>
<dbReference type="PANTHER" id="PTHR46169">
    <property type="entry name" value="DNA REPLICATION-RELATED ELEMENT FACTOR, ISOFORM A"/>
    <property type="match status" value="1"/>
</dbReference>